<evidence type="ECO:0000313" key="1">
    <source>
        <dbReference type="EMBL" id="MDX4953640.1"/>
    </source>
</evidence>
<gene>
    <name evidence="1" type="ORF">SGN30_09430</name>
</gene>
<dbReference type="Proteomes" id="UP001287445">
    <property type="component" value="Unassembled WGS sequence"/>
</dbReference>
<dbReference type="EMBL" id="JAWWMZ010000003">
    <property type="protein sequence ID" value="MDX4953640.1"/>
    <property type="molecule type" value="Genomic_DNA"/>
</dbReference>
<dbReference type="RefSeq" id="WP_319073166.1">
    <property type="nucleotide sequence ID" value="NZ_JAWWMZ010000003.1"/>
</dbReference>
<sequence>MTHISATDDTLDALVKQFCAPLFATGLLLKGGHDESATSATVTFVQYESRVYAVTCHHVISAFFSEAVRTGRRIVPTIHSGRAIHQFGGFDTQGQYIWSFHSCRAFPAVTAIDDEAALADLDRANASKPDIAIADLTEVWPVFRAVRGAEAINLDEWTEPDWSTAQPVWMAYGFPDEHKHRTGDKVAAPMPRVAAKLESSLPSVEKPTYILSSLLDADHGWGFSGMSGGPVLVAHATEDRFAFVGITFEGAPSSKELQENAQAFVGKSDIVLMGYHLTPQQFAAWLAQRKYSVALPPVP</sequence>
<proteinExistence type="predicted"/>
<reference evidence="1" key="1">
    <citation type="submission" date="2023-11" db="EMBL/GenBank/DDBJ databases">
        <title>Identification and selenium tolerance of Delftia acidovorans R3-25.</title>
        <authorList>
            <person name="Zhang S."/>
            <person name="Liu Y."/>
            <person name="Guo Y."/>
        </authorList>
    </citation>
    <scope>NUCLEOTIDE SEQUENCE</scope>
    <source>
        <strain evidence="1">R3-25</strain>
    </source>
</reference>
<comment type="caution">
    <text evidence="1">The sequence shown here is derived from an EMBL/GenBank/DDBJ whole genome shotgun (WGS) entry which is preliminary data.</text>
</comment>
<organism evidence="1 2">
    <name type="scientific">Delftia acidovorans</name>
    <name type="common">Pseudomonas acidovorans</name>
    <name type="synonym">Comamonas acidovorans</name>
    <dbReference type="NCBI Taxonomy" id="80866"/>
    <lineage>
        <taxon>Bacteria</taxon>
        <taxon>Pseudomonadati</taxon>
        <taxon>Pseudomonadota</taxon>
        <taxon>Betaproteobacteria</taxon>
        <taxon>Burkholderiales</taxon>
        <taxon>Comamonadaceae</taxon>
        <taxon>Delftia</taxon>
    </lineage>
</organism>
<accession>A0AAJ2V8C7</accession>
<dbReference type="AlphaFoldDB" id="A0AAJ2V8C7"/>
<name>A0AAJ2V8C7_DELAC</name>
<evidence type="ECO:0000313" key="2">
    <source>
        <dbReference type="Proteomes" id="UP001287445"/>
    </source>
</evidence>
<protein>
    <submittedName>
        <fullName evidence="1">Uncharacterized protein</fullName>
    </submittedName>
</protein>